<dbReference type="InterPro" id="IPR001533">
    <property type="entry name" value="Pterin_deHydtase"/>
</dbReference>
<keyword evidence="7" id="KW-1185">Reference proteome</keyword>
<reference evidence="5 7" key="2">
    <citation type="submission" date="2020-08" db="EMBL/GenBank/DDBJ databases">
        <title>Streptomycin resistant and MDR strain, P. mexicana.</title>
        <authorList>
            <person name="Ganesh-kumar S."/>
            <person name="Zhe T."/>
            <person name="Yu Z."/>
            <person name="Min Y."/>
        </authorList>
    </citation>
    <scope>NUCLEOTIDE SEQUENCE [LARGE SCALE GENOMIC DNA]</scope>
    <source>
        <strain evidence="5 7">GTZY</strain>
    </source>
</reference>
<dbReference type="RefSeq" id="WP_162110944.1">
    <property type="nucleotide sequence ID" value="NZ_CP060028.1"/>
</dbReference>
<dbReference type="EMBL" id="CP060028">
    <property type="protein sequence ID" value="QND81148.1"/>
    <property type="molecule type" value="Genomic_DNA"/>
</dbReference>
<organism evidence="6 8">
    <name type="scientific">Pseudoxanthomonas mexicana</name>
    <dbReference type="NCBI Taxonomy" id="128785"/>
    <lineage>
        <taxon>Bacteria</taxon>
        <taxon>Pseudomonadati</taxon>
        <taxon>Pseudomonadota</taxon>
        <taxon>Gammaproteobacteria</taxon>
        <taxon>Lysobacterales</taxon>
        <taxon>Lysobacteraceae</taxon>
        <taxon>Pseudoxanthomonas</taxon>
    </lineage>
</organism>
<dbReference type="EC" id="4.2.1.96" evidence="4"/>
<dbReference type="GeneID" id="81472096"/>
<reference evidence="6 8" key="1">
    <citation type="submission" date="2020-08" db="EMBL/GenBank/DDBJ databases">
        <title>Streptomycin Non-resistant strain, P. mexicana.</title>
        <authorList>
            <person name="Ganesh-Kumar S."/>
            <person name="Zhe T."/>
            <person name="Yu Z."/>
            <person name="Min Y."/>
        </authorList>
    </citation>
    <scope>NUCLEOTIDE SEQUENCE [LARGE SCALE GENOMIC DNA]</scope>
    <source>
        <strain evidence="6 8">GTZY2</strain>
    </source>
</reference>
<dbReference type="InterPro" id="IPR036428">
    <property type="entry name" value="PCD_sf"/>
</dbReference>
<dbReference type="CDD" id="cd00913">
    <property type="entry name" value="PCD_DCoH_subfamily_a"/>
    <property type="match status" value="1"/>
</dbReference>
<dbReference type="Pfam" id="PF01329">
    <property type="entry name" value="Pterin_4a"/>
    <property type="match status" value="1"/>
</dbReference>
<dbReference type="Gene3D" id="3.30.1360.20">
    <property type="entry name" value="Transcriptional coactivator/pterin dehydratase"/>
    <property type="match status" value="1"/>
</dbReference>
<evidence type="ECO:0000313" key="6">
    <source>
        <dbReference type="EMBL" id="QNN77038.1"/>
    </source>
</evidence>
<evidence type="ECO:0000256" key="3">
    <source>
        <dbReference type="ARBA" id="ARBA00023239"/>
    </source>
</evidence>
<evidence type="ECO:0000256" key="4">
    <source>
        <dbReference type="HAMAP-Rule" id="MF_00434"/>
    </source>
</evidence>
<dbReference type="SUPFAM" id="SSF55248">
    <property type="entry name" value="PCD-like"/>
    <property type="match status" value="1"/>
</dbReference>
<dbReference type="Proteomes" id="UP000515506">
    <property type="component" value="Chromosome"/>
</dbReference>
<protein>
    <recommendedName>
        <fullName evidence="4">Putative pterin-4-alpha-carbinolamine dehydratase</fullName>
        <shortName evidence="4">PHS</shortName>
        <ecNumber evidence="4">4.2.1.96</ecNumber>
    </recommendedName>
    <alternativeName>
        <fullName evidence="4">4-alpha-hydroxy-tetrahydropterin dehydratase</fullName>
    </alternativeName>
    <alternativeName>
        <fullName evidence="4">Pterin carbinolamine dehydratase</fullName>
        <shortName evidence="4">PCD</shortName>
    </alternativeName>
</protein>
<comment type="catalytic activity">
    <reaction evidence="1 4">
        <text>(4aS,6R)-4a-hydroxy-L-erythro-5,6,7,8-tetrahydrobiopterin = (6R)-L-erythro-6,7-dihydrobiopterin + H2O</text>
        <dbReference type="Rhea" id="RHEA:11920"/>
        <dbReference type="ChEBI" id="CHEBI:15377"/>
        <dbReference type="ChEBI" id="CHEBI:15642"/>
        <dbReference type="ChEBI" id="CHEBI:43120"/>
        <dbReference type="EC" id="4.2.1.96"/>
    </reaction>
</comment>
<comment type="similarity">
    <text evidence="2 4">Belongs to the pterin-4-alpha-carbinolamine dehydratase family.</text>
</comment>
<sequence length="115" mass="12645">MSDLIPLAQAHCVPLRGSEHRLPPARIAELLPQVPGWELVEDGHALSRTFPFENYYETMAFVNALAFIAHAEDHHPDLGVHYNRAVVRYSTHDVGGLSENDFICAAKASALLGEA</sequence>
<dbReference type="EMBL" id="CP060731">
    <property type="protein sequence ID" value="QNN77038.1"/>
    <property type="molecule type" value="Genomic_DNA"/>
</dbReference>
<dbReference type="PANTHER" id="PTHR12599">
    <property type="entry name" value="PTERIN-4-ALPHA-CARBINOLAMINE DEHYDRATASE"/>
    <property type="match status" value="1"/>
</dbReference>
<dbReference type="AlphaFoldDB" id="A0A7G9TAB3"/>
<dbReference type="Proteomes" id="UP000515838">
    <property type="component" value="Chromosome"/>
</dbReference>
<evidence type="ECO:0000313" key="5">
    <source>
        <dbReference type="EMBL" id="QND81148.1"/>
    </source>
</evidence>
<evidence type="ECO:0000313" key="8">
    <source>
        <dbReference type="Proteomes" id="UP000515838"/>
    </source>
</evidence>
<evidence type="ECO:0000256" key="2">
    <source>
        <dbReference type="ARBA" id="ARBA00006472"/>
    </source>
</evidence>
<proteinExistence type="inferred from homology"/>
<dbReference type="OrthoDB" id="5294615at2"/>
<dbReference type="GO" id="GO:0006729">
    <property type="term" value="P:tetrahydrobiopterin biosynthetic process"/>
    <property type="evidence" value="ECO:0007669"/>
    <property type="project" value="InterPro"/>
</dbReference>
<gene>
    <name evidence="5" type="ORF">H4W19_05070</name>
    <name evidence="6" type="ORF">IAE60_14015</name>
</gene>
<evidence type="ECO:0000313" key="7">
    <source>
        <dbReference type="Proteomes" id="UP000515506"/>
    </source>
</evidence>
<evidence type="ECO:0000256" key="1">
    <source>
        <dbReference type="ARBA" id="ARBA00001554"/>
    </source>
</evidence>
<dbReference type="NCBIfam" id="NF002019">
    <property type="entry name" value="PRK00823.1-4"/>
    <property type="match status" value="1"/>
</dbReference>
<keyword evidence="3 4" id="KW-0456">Lyase</keyword>
<dbReference type="HAMAP" id="MF_00434">
    <property type="entry name" value="Pterin_4_alpha"/>
    <property type="match status" value="1"/>
</dbReference>
<name>A0A7G9TAB3_PSEMX</name>
<dbReference type="GO" id="GO:0008124">
    <property type="term" value="F:4-alpha-hydroxytetrahydrobiopterin dehydratase activity"/>
    <property type="evidence" value="ECO:0007669"/>
    <property type="project" value="UniProtKB-UniRule"/>
</dbReference>
<accession>A0A7G9TAB3</accession>
<dbReference type="PANTHER" id="PTHR12599:SF0">
    <property type="entry name" value="PTERIN-4-ALPHA-CARBINOLAMINE DEHYDRATASE"/>
    <property type="match status" value="1"/>
</dbReference>